<proteinExistence type="predicted"/>
<dbReference type="EMBL" id="CM042029">
    <property type="protein sequence ID" value="KAI3794781.1"/>
    <property type="molecule type" value="Genomic_DNA"/>
</dbReference>
<organism evidence="1 2">
    <name type="scientific">Smallanthus sonchifolius</name>
    <dbReference type="NCBI Taxonomy" id="185202"/>
    <lineage>
        <taxon>Eukaryota</taxon>
        <taxon>Viridiplantae</taxon>
        <taxon>Streptophyta</taxon>
        <taxon>Embryophyta</taxon>
        <taxon>Tracheophyta</taxon>
        <taxon>Spermatophyta</taxon>
        <taxon>Magnoliopsida</taxon>
        <taxon>eudicotyledons</taxon>
        <taxon>Gunneridae</taxon>
        <taxon>Pentapetalae</taxon>
        <taxon>asterids</taxon>
        <taxon>campanulids</taxon>
        <taxon>Asterales</taxon>
        <taxon>Asteraceae</taxon>
        <taxon>Asteroideae</taxon>
        <taxon>Heliantheae alliance</taxon>
        <taxon>Millerieae</taxon>
        <taxon>Smallanthus</taxon>
    </lineage>
</organism>
<evidence type="ECO:0000313" key="2">
    <source>
        <dbReference type="Proteomes" id="UP001056120"/>
    </source>
</evidence>
<name>A0ACB9HH03_9ASTR</name>
<protein>
    <submittedName>
        <fullName evidence="1">Uncharacterized protein</fullName>
    </submittedName>
</protein>
<reference evidence="2" key="1">
    <citation type="journal article" date="2022" name="Mol. Ecol. Resour.">
        <title>The genomes of chicory, endive, great burdock and yacon provide insights into Asteraceae palaeo-polyploidization history and plant inulin production.</title>
        <authorList>
            <person name="Fan W."/>
            <person name="Wang S."/>
            <person name="Wang H."/>
            <person name="Wang A."/>
            <person name="Jiang F."/>
            <person name="Liu H."/>
            <person name="Zhao H."/>
            <person name="Xu D."/>
            <person name="Zhang Y."/>
        </authorList>
    </citation>
    <scope>NUCLEOTIDE SEQUENCE [LARGE SCALE GENOMIC DNA]</scope>
    <source>
        <strain evidence="2">cv. Yunnan</strain>
    </source>
</reference>
<gene>
    <name evidence="1" type="ORF">L1987_37420</name>
</gene>
<keyword evidence="2" id="KW-1185">Reference proteome</keyword>
<reference evidence="1 2" key="2">
    <citation type="journal article" date="2022" name="Mol. Ecol. Resour.">
        <title>The genomes of chicory, endive, great burdock and yacon provide insights into Asteraceae paleo-polyploidization history and plant inulin production.</title>
        <authorList>
            <person name="Fan W."/>
            <person name="Wang S."/>
            <person name="Wang H."/>
            <person name="Wang A."/>
            <person name="Jiang F."/>
            <person name="Liu H."/>
            <person name="Zhao H."/>
            <person name="Xu D."/>
            <person name="Zhang Y."/>
        </authorList>
    </citation>
    <scope>NUCLEOTIDE SEQUENCE [LARGE SCALE GENOMIC DNA]</scope>
    <source>
        <strain evidence="2">cv. Yunnan</strain>
        <tissue evidence="1">Leaves</tissue>
    </source>
</reference>
<dbReference type="Proteomes" id="UP001056120">
    <property type="component" value="Linkage Group LG12"/>
</dbReference>
<accession>A0ACB9HH03</accession>
<sequence>MDLYLSEIVGDLGPVTHTTTMACFHLASKVFEQRDWSLNKWCSIFDLRMEPLKSCEFVFERVLKGNIKIPTVFTFLEFFKGKMNLVFSEDPTDIIIHSLKDSCFLWFLPSEVDVALVRVFSSNPGSDLNQYTDENVDGCVGMFKLMQRRAGVLQ</sequence>
<evidence type="ECO:0000313" key="1">
    <source>
        <dbReference type="EMBL" id="KAI3794781.1"/>
    </source>
</evidence>
<comment type="caution">
    <text evidence="1">The sequence shown here is derived from an EMBL/GenBank/DDBJ whole genome shotgun (WGS) entry which is preliminary data.</text>
</comment>